<dbReference type="EMBL" id="SAVA01000001">
    <property type="protein sequence ID" value="RWR54792.1"/>
    <property type="molecule type" value="Genomic_DNA"/>
</dbReference>
<dbReference type="Gene3D" id="3.30.70.100">
    <property type="match status" value="1"/>
</dbReference>
<dbReference type="PANTHER" id="PTHR41521:SF4">
    <property type="entry name" value="BLR0684 PROTEIN"/>
    <property type="match status" value="1"/>
</dbReference>
<dbReference type="SUPFAM" id="SSF54909">
    <property type="entry name" value="Dimeric alpha+beta barrel"/>
    <property type="match status" value="1"/>
</dbReference>
<feature type="domain" description="DUF1330" evidence="1">
    <location>
        <begin position="10"/>
        <end position="113"/>
    </location>
</feature>
<dbReference type="AlphaFoldDB" id="A0A3S3MT82"/>
<accession>A0A3S3MT82</accession>
<comment type="caution">
    <text evidence="2">The sequence shown here is derived from an EMBL/GenBank/DDBJ whole genome shotgun (WGS) entry which is preliminary data.</text>
</comment>
<name>A0A3S3MT82_9RHOB</name>
<reference evidence="3" key="1">
    <citation type="submission" date="2019-01" db="EMBL/GenBank/DDBJ databases">
        <title>Sinorhodobacter populi sp. nov. isolated from the symptomatic bark tissue of Populus euramericana canker.</title>
        <authorList>
            <person name="Li Y."/>
        </authorList>
    </citation>
    <scope>NUCLEOTIDE SEQUENCE [LARGE SCALE GENOMIC DNA]</scope>
    <source>
        <strain evidence="3">CGMCC 1.12963</strain>
    </source>
</reference>
<proteinExistence type="predicted"/>
<gene>
    <name evidence="2" type="ORF">EOW66_01630</name>
</gene>
<sequence length="116" mass="11723">MAEPREAAVKGYWVAQVRVHDRTGYAAYRAAAAAPIAAAGGRLLVLGGAPEVVAGQMAPGTMPEAVPETVPETVIVEFPDLAAARACYHGAAYQATLALRDAAATVSLAIVAGHAG</sequence>
<dbReference type="RefSeq" id="WP_128154313.1">
    <property type="nucleotide sequence ID" value="NZ_JBHSOM010000007.1"/>
</dbReference>
<dbReference type="Proteomes" id="UP000288071">
    <property type="component" value="Unassembled WGS sequence"/>
</dbReference>
<evidence type="ECO:0000313" key="3">
    <source>
        <dbReference type="Proteomes" id="UP000288071"/>
    </source>
</evidence>
<keyword evidence="3" id="KW-1185">Reference proteome</keyword>
<evidence type="ECO:0000313" key="2">
    <source>
        <dbReference type="EMBL" id="RWR54792.1"/>
    </source>
</evidence>
<reference evidence="2 3" key="2">
    <citation type="submission" date="2019-01" db="EMBL/GenBank/DDBJ databases">
        <title>Sinorhodobacter populi sp. nov. isolated from the symptomatic bark tissue of Populus euramericana canker.</title>
        <authorList>
            <person name="Xu G."/>
        </authorList>
    </citation>
    <scope>NUCLEOTIDE SEQUENCE [LARGE SCALE GENOMIC DNA]</scope>
    <source>
        <strain evidence="2 3">CGMCC 1.12963</strain>
    </source>
</reference>
<dbReference type="InterPro" id="IPR010753">
    <property type="entry name" value="DUF1330"/>
</dbReference>
<dbReference type="Pfam" id="PF07045">
    <property type="entry name" value="DUF1330"/>
    <property type="match status" value="1"/>
</dbReference>
<organism evidence="2 3">
    <name type="scientific">Paenirhodobacter huangdaonensis</name>
    <dbReference type="NCBI Taxonomy" id="2501515"/>
    <lineage>
        <taxon>Bacteria</taxon>
        <taxon>Pseudomonadati</taxon>
        <taxon>Pseudomonadota</taxon>
        <taxon>Alphaproteobacteria</taxon>
        <taxon>Rhodobacterales</taxon>
        <taxon>Rhodobacter group</taxon>
        <taxon>Paenirhodobacter</taxon>
    </lineage>
</organism>
<evidence type="ECO:0000259" key="1">
    <source>
        <dbReference type="Pfam" id="PF07045"/>
    </source>
</evidence>
<protein>
    <submittedName>
        <fullName evidence="2">DUF1330 domain-containing protein</fullName>
    </submittedName>
</protein>
<dbReference type="InterPro" id="IPR011008">
    <property type="entry name" value="Dimeric_a/b-barrel"/>
</dbReference>
<dbReference type="PANTHER" id="PTHR41521">
    <property type="match status" value="1"/>
</dbReference>